<dbReference type="Pfam" id="PF11622">
    <property type="entry name" value="DUF3251"/>
    <property type="match status" value="1"/>
</dbReference>
<feature type="domain" description="DUF3251" evidence="1">
    <location>
        <begin position="19"/>
        <end position="165"/>
    </location>
</feature>
<dbReference type="Gene3D" id="2.60.40.1620">
    <property type="entry name" value="Lipoprotein YajI-like"/>
    <property type="match status" value="1"/>
</dbReference>
<protein>
    <submittedName>
        <fullName evidence="2">DUF3251 domain-containing protein</fullName>
    </submittedName>
</protein>
<dbReference type="InterPro" id="IPR037125">
    <property type="entry name" value="YajI-like_sf"/>
</dbReference>
<evidence type="ECO:0000259" key="1">
    <source>
        <dbReference type="Pfam" id="PF11622"/>
    </source>
</evidence>
<reference evidence="3" key="1">
    <citation type="journal article" date="2019" name="Int. J. Syst. Evol. Microbiol.">
        <title>The Global Catalogue of Microorganisms (GCM) 10K type strain sequencing project: providing services to taxonomists for standard genome sequencing and annotation.</title>
        <authorList>
            <consortium name="The Broad Institute Genomics Platform"/>
            <consortium name="The Broad Institute Genome Sequencing Center for Infectious Disease"/>
            <person name="Wu L."/>
            <person name="Ma J."/>
        </authorList>
    </citation>
    <scope>NUCLEOTIDE SEQUENCE [LARGE SCALE GENOMIC DNA]</scope>
    <source>
        <strain evidence="3">CGMCC 4.1530</strain>
    </source>
</reference>
<keyword evidence="3" id="KW-1185">Reference proteome</keyword>
<dbReference type="InterPro" id="IPR021658">
    <property type="entry name" value="DUF3251"/>
</dbReference>
<evidence type="ECO:0000313" key="2">
    <source>
        <dbReference type="EMBL" id="MFC6362255.1"/>
    </source>
</evidence>
<accession>A0ABW1VNM6</accession>
<dbReference type="RefSeq" id="WP_212710680.1">
    <property type="nucleotide sequence ID" value="NZ_BAAAFW010000054.1"/>
</dbReference>
<proteinExistence type="predicted"/>
<comment type="caution">
    <text evidence="2">The sequence shown here is derived from an EMBL/GenBank/DDBJ whole genome shotgun (WGS) entry which is preliminary data.</text>
</comment>
<gene>
    <name evidence="2" type="ORF">ACFP73_09120</name>
</gene>
<evidence type="ECO:0000313" key="3">
    <source>
        <dbReference type="Proteomes" id="UP001596215"/>
    </source>
</evidence>
<name>A0ABW1VNM6_9GAMM</name>
<dbReference type="EMBL" id="JBHSUC010000009">
    <property type="protein sequence ID" value="MFC6362255.1"/>
    <property type="molecule type" value="Genomic_DNA"/>
</dbReference>
<dbReference type="Proteomes" id="UP001596215">
    <property type="component" value="Unassembled WGS sequence"/>
</dbReference>
<sequence length="171" mass="18531">MSSLLLAGCSHNVRPAETLGTTVGQLNQSLSHLSEQSAALAFQHRLNAQSTHGAWLLPAAGSPVVLEADRARLLLQLTSDSDSSQPVLQVKNSGTQVLPPFQLSAIVSVVSSAQDYRTPQPQKQAPQELYQPERLPPGSEVRFTLHGVALRSQQSLLVNVHQFRPDYPPAR</sequence>
<organism evidence="2 3">
    <name type="scientific">Tatumella punctata</name>
    <dbReference type="NCBI Taxonomy" id="399969"/>
    <lineage>
        <taxon>Bacteria</taxon>
        <taxon>Pseudomonadati</taxon>
        <taxon>Pseudomonadota</taxon>
        <taxon>Gammaproteobacteria</taxon>
        <taxon>Enterobacterales</taxon>
        <taxon>Erwiniaceae</taxon>
        <taxon>Tatumella</taxon>
    </lineage>
</organism>